<dbReference type="AlphaFoldDB" id="A0AAF3J3L9"/>
<feature type="compositionally biased region" description="Polar residues" evidence="6">
    <location>
        <begin position="330"/>
        <end position="341"/>
    </location>
</feature>
<feature type="compositionally biased region" description="Polar residues" evidence="6">
    <location>
        <begin position="9"/>
        <end position="31"/>
    </location>
</feature>
<dbReference type="GO" id="GO:0005737">
    <property type="term" value="C:cytoplasm"/>
    <property type="evidence" value="ECO:0007669"/>
    <property type="project" value="TreeGrafter"/>
</dbReference>
<feature type="compositionally biased region" description="Polar residues" evidence="6">
    <location>
        <begin position="405"/>
        <end position="416"/>
    </location>
</feature>
<reference evidence="8" key="1">
    <citation type="submission" date="2024-02" db="UniProtKB">
        <authorList>
            <consortium name="WormBaseParasite"/>
        </authorList>
    </citation>
    <scope>IDENTIFICATION</scope>
</reference>
<feature type="region of interest" description="Disordered" evidence="6">
    <location>
        <begin position="753"/>
        <end position="772"/>
    </location>
</feature>
<dbReference type="PANTHER" id="PTHR24168:SF21">
    <property type="entry name" value="KANK, ISOFORM D"/>
    <property type="match status" value="1"/>
</dbReference>
<dbReference type="Gene3D" id="1.25.40.20">
    <property type="entry name" value="Ankyrin repeat-containing domain"/>
    <property type="match status" value="1"/>
</dbReference>
<feature type="compositionally biased region" description="Basic and acidic residues" evidence="6">
    <location>
        <begin position="733"/>
        <end position="746"/>
    </location>
</feature>
<evidence type="ECO:0000256" key="4">
    <source>
        <dbReference type="PROSITE-ProRule" id="PRU00023"/>
    </source>
</evidence>
<keyword evidence="2 4" id="KW-0040">ANK repeat</keyword>
<evidence type="ECO:0000256" key="3">
    <source>
        <dbReference type="ARBA" id="ARBA00023054"/>
    </source>
</evidence>
<dbReference type="WBParaSite" id="MBELARI_LOCUS14112">
    <property type="protein sequence ID" value="MBELARI_LOCUS14112"/>
    <property type="gene ID" value="MBELARI_LOCUS14112"/>
</dbReference>
<feature type="compositionally biased region" description="Polar residues" evidence="6">
    <location>
        <begin position="163"/>
        <end position="173"/>
    </location>
</feature>
<dbReference type="InterPro" id="IPR021939">
    <property type="entry name" value="KN_motif"/>
</dbReference>
<dbReference type="SMART" id="SM00248">
    <property type="entry name" value="ANK"/>
    <property type="match status" value="4"/>
</dbReference>
<dbReference type="Proteomes" id="UP000887575">
    <property type="component" value="Unassembled WGS sequence"/>
</dbReference>
<dbReference type="SUPFAM" id="SSF48403">
    <property type="entry name" value="Ankyrin repeat"/>
    <property type="match status" value="1"/>
</dbReference>
<feature type="region of interest" description="Disordered" evidence="6">
    <location>
        <begin position="1"/>
        <end position="31"/>
    </location>
</feature>
<accession>A0AAF3J3L9</accession>
<evidence type="ECO:0000256" key="6">
    <source>
        <dbReference type="SAM" id="MobiDB-lite"/>
    </source>
</evidence>
<dbReference type="Pfam" id="PF12075">
    <property type="entry name" value="KN_motif"/>
    <property type="match status" value="1"/>
</dbReference>
<feature type="region of interest" description="Disordered" evidence="6">
    <location>
        <begin position="392"/>
        <end position="416"/>
    </location>
</feature>
<protein>
    <submittedName>
        <fullName evidence="8">Uncharacterized protein</fullName>
    </submittedName>
</protein>
<keyword evidence="3 5" id="KW-0175">Coiled coil</keyword>
<dbReference type="GO" id="GO:0005856">
    <property type="term" value="C:cytoskeleton"/>
    <property type="evidence" value="ECO:0007669"/>
    <property type="project" value="TreeGrafter"/>
</dbReference>
<feature type="repeat" description="ANK" evidence="4">
    <location>
        <begin position="988"/>
        <end position="1012"/>
    </location>
</feature>
<feature type="compositionally biased region" description="Polar residues" evidence="6">
    <location>
        <begin position="241"/>
        <end position="259"/>
    </location>
</feature>
<name>A0AAF3J3L9_9BILA</name>
<organism evidence="7 8">
    <name type="scientific">Mesorhabditis belari</name>
    <dbReference type="NCBI Taxonomy" id="2138241"/>
    <lineage>
        <taxon>Eukaryota</taxon>
        <taxon>Metazoa</taxon>
        <taxon>Ecdysozoa</taxon>
        <taxon>Nematoda</taxon>
        <taxon>Chromadorea</taxon>
        <taxon>Rhabditida</taxon>
        <taxon>Rhabditina</taxon>
        <taxon>Rhabditomorpha</taxon>
        <taxon>Rhabditoidea</taxon>
        <taxon>Rhabditidae</taxon>
        <taxon>Mesorhabditinae</taxon>
        <taxon>Mesorhabditis</taxon>
    </lineage>
</organism>
<dbReference type="GO" id="GO:0030837">
    <property type="term" value="P:negative regulation of actin filament polymerization"/>
    <property type="evidence" value="ECO:0007669"/>
    <property type="project" value="InterPro"/>
</dbReference>
<evidence type="ECO:0000256" key="1">
    <source>
        <dbReference type="ARBA" id="ARBA00022737"/>
    </source>
</evidence>
<evidence type="ECO:0000313" key="7">
    <source>
        <dbReference type="Proteomes" id="UP000887575"/>
    </source>
</evidence>
<evidence type="ECO:0000256" key="2">
    <source>
        <dbReference type="ARBA" id="ARBA00023043"/>
    </source>
</evidence>
<evidence type="ECO:0000256" key="5">
    <source>
        <dbReference type="SAM" id="Coils"/>
    </source>
</evidence>
<evidence type="ECO:0000313" key="8">
    <source>
        <dbReference type="WBParaSite" id="MBELARI_LOCUS14112"/>
    </source>
</evidence>
<dbReference type="InterPro" id="IPR002110">
    <property type="entry name" value="Ankyrin_rpt"/>
</dbReference>
<dbReference type="InterPro" id="IPR036770">
    <property type="entry name" value="Ankyrin_rpt-contain_sf"/>
</dbReference>
<feature type="region of interest" description="Disordered" evidence="6">
    <location>
        <begin position="330"/>
        <end position="380"/>
    </location>
</feature>
<feature type="compositionally biased region" description="Basic and acidic residues" evidence="6">
    <location>
        <begin position="261"/>
        <end position="283"/>
    </location>
</feature>
<dbReference type="PANTHER" id="PTHR24168">
    <property type="entry name" value="KN MOTIF AND ANKYRIN REPEAT DOMAIN-CONTAINING"/>
    <property type="match status" value="1"/>
</dbReference>
<dbReference type="InterPro" id="IPR047184">
    <property type="entry name" value="KANK1-4"/>
</dbReference>
<proteinExistence type="predicted"/>
<dbReference type="Pfam" id="PF12796">
    <property type="entry name" value="Ank_2"/>
    <property type="match status" value="2"/>
</dbReference>
<feature type="repeat" description="ANK" evidence="4">
    <location>
        <begin position="1060"/>
        <end position="1092"/>
    </location>
</feature>
<sequence length="1159" mass="127300">MALGAPQFPSLNEKTGLPQSILQNRGSSYQKGNKTANRCRCCPYGFHIDLDFVSYAEDVVKGNSRSPRTSTIGRKKYSENGRNLTSPLDSLFSDSLENIVSDFEEILDQKKRLDDENRQLLEAGYLSDFTGYRSKPDPSAVPHYKQNRADPLGLENTPRPRPSHSNGARAQIQKQATAYTALGRTLSEMKARQSMEALVENRVSTSRPSSITPFDPSLLTSISRLSTRSEHDLLPPKSPRNESSNLSWRRPATAQSTIEASEEKTTNGNRDLRDFASLRRGRESGLPAAEATGARIRYYSASPKLPRRLTAAPNLEESNFAYSHQNGHTVLSRHQATSTSPREPIQNGHSVQAPKPPQRESRSISVGTGPLPPAKPCSECPQLKTKLKDLIENPPIPPKPKMRESATSTPQIPTTNDACVGAEKFTQINVGIGTEAVKEEKKELANQESQTIPLTRVSIGVDAQPKTHSIDLDTRDLFVEEKPLLAHTSCNTEGDFVPAEPSVPIEEKTFVDGETQFIAISTKETGCGERIEISDRETMTNRVYYRSFPSQTAQVETKETACSPITHLLDLYIEELKAQLATNSCQASPSISTPSTTNAEAQTELEAELLHELSQEPKLYAENAINESWLQEKTLVNTASGPDVQRVEIIDSSTPCKYCQQKENVFTRNVGVGACAITDKVCSQCDGASDEVDENEVPGFSPTVPVELTRAAATKKLLEQTTPFVRGSPISKSCRETRRSKSGDDLEFIEKQHNKNTQKEPSPSPAPTVPSTDVAEALTTKVILKKEVLPPPSKLPEPIPARIPRPKISKYAVPHGEAETPDEIEEAQDRLTPLRSELRTLGRWARNTYDEPTHETIDERKDKHSNSVPKAFILSAIWSSRDSEEEGVESDGSEGTYEIQEELIEEGTPFEISTPLKEAMGSLNDHLQHPGSITDETAEWALKYVQHEWLKTAAKKNSQSAHVEVVLEALKELSQTTLKTVVNMTDQNGNAALHYAVSHSNFSVVSSLLDCGHCELNLANKAGYTPVMLAALSNLDNDVERTVVHRLFQAGNVNARATQHGQTALMLAVSHGKKETTQLLLENGADVNIQDEEGSTALMCAAEHGHRELVKLLLAQPNVDAALADCDASTALTIAVENGHSDIGVLIYAHLNYARSEYA</sequence>
<feature type="coiled-coil region" evidence="5">
    <location>
        <begin position="96"/>
        <end position="123"/>
    </location>
</feature>
<dbReference type="PROSITE" id="PS50297">
    <property type="entry name" value="ANK_REP_REGION"/>
    <property type="match status" value="3"/>
</dbReference>
<dbReference type="PROSITE" id="PS50088">
    <property type="entry name" value="ANK_REPEAT"/>
    <property type="match status" value="3"/>
</dbReference>
<keyword evidence="1" id="KW-0677">Repeat</keyword>
<feature type="region of interest" description="Disordered" evidence="6">
    <location>
        <begin position="132"/>
        <end position="173"/>
    </location>
</feature>
<keyword evidence="7" id="KW-1185">Reference proteome</keyword>
<feature type="repeat" description="ANK" evidence="4">
    <location>
        <begin position="1093"/>
        <end position="1114"/>
    </location>
</feature>
<feature type="region of interest" description="Disordered" evidence="6">
    <location>
        <begin position="726"/>
        <end position="746"/>
    </location>
</feature>
<feature type="region of interest" description="Disordered" evidence="6">
    <location>
        <begin position="229"/>
        <end position="286"/>
    </location>
</feature>